<accession>C5IKY2</accession>
<dbReference type="Gene3D" id="3.30.70.3290">
    <property type="match status" value="1"/>
</dbReference>
<dbReference type="InterPro" id="IPR001227">
    <property type="entry name" value="Ac_transferase_dom_sf"/>
</dbReference>
<feature type="non-terminal residue" evidence="3">
    <location>
        <position position="1"/>
    </location>
</feature>
<name>C5IKY2_9PLEO</name>
<dbReference type="CDD" id="cd00833">
    <property type="entry name" value="PKS"/>
    <property type="match status" value="1"/>
</dbReference>
<dbReference type="InterPro" id="IPR016039">
    <property type="entry name" value="Thiolase-like"/>
</dbReference>
<dbReference type="InterPro" id="IPR014031">
    <property type="entry name" value="Ketoacyl_synth_C"/>
</dbReference>
<organism evidence="3">
    <name type="scientific">Dictyosporium digitatum</name>
    <dbReference type="NCBI Taxonomy" id="328853"/>
    <lineage>
        <taxon>Eukaryota</taxon>
        <taxon>Fungi</taxon>
        <taxon>Dikarya</taxon>
        <taxon>Ascomycota</taxon>
        <taxon>Pezizomycotina</taxon>
        <taxon>Dothideomycetes</taxon>
        <taxon>Pleosporomycetidae</taxon>
        <taxon>Pleosporales</taxon>
        <taxon>Massarineae</taxon>
        <taxon>Dictyosporiaceae</taxon>
        <taxon>Dictyosporium</taxon>
    </lineage>
</organism>
<feature type="non-terminal residue" evidence="3">
    <location>
        <position position="264"/>
    </location>
</feature>
<dbReference type="Pfam" id="PF02801">
    <property type="entry name" value="Ketoacyl-synt_C"/>
    <property type="match status" value="1"/>
</dbReference>
<dbReference type="GO" id="GO:0006633">
    <property type="term" value="P:fatty acid biosynthetic process"/>
    <property type="evidence" value="ECO:0007669"/>
    <property type="project" value="TreeGrafter"/>
</dbReference>
<dbReference type="SUPFAM" id="SSF53901">
    <property type="entry name" value="Thiolase-like"/>
    <property type="match status" value="1"/>
</dbReference>
<feature type="compositionally biased region" description="Basic and acidic residues" evidence="1">
    <location>
        <begin position="142"/>
        <end position="163"/>
    </location>
</feature>
<dbReference type="Gene3D" id="3.40.47.10">
    <property type="match status" value="1"/>
</dbReference>
<evidence type="ECO:0000259" key="2">
    <source>
        <dbReference type="PROSITE" id="PS52004"/>
    </source>
</evidence>
<reference evidence="3" key="1">
    <citation type="submission" date="2009-04" db="EMBL/GenBank/DDBJ databases">
        <authorList>
            <person name="Jumpathong J."/>
            <person name="Fujii I."/>
            <person name="Seshime Y."/>
            <person name="Peberdy J."/>
            <person name="Lumyong S."/>
        </authorList>
    </citation>
    <scope>NUCLEOTIDE SEQUENCE</scope>
</reference>
<dbReference type="GO" id="GO:0004312">
    <property type="term" value="F:fatty acid synthase activity"/>
    <property type="evidence" value="ECO:0007669"/>
    <property type="project" value="TreeGrafter"/>
</dbReference>
<feature type="region of interest" description="Disordered" evidence="1">
    <location>
        <begin position="142"/>
        <end position="164"/>
    </location>
</feature>
<proteinExistence type="predicted"/>
<feature type="domain" description="Ketosynthase family 3 (KS3)" evidence="2">
    <location>
        <begin position="1"/>
        <end position="127"/>
    </location>
</feature>
<dbReference type="EMBL" id="FJ951028">
    <property type="protein sequence ID" value="ACR82787.1"/>
    <property type="molecule type" value="Genomic_DNA"/>
</dbReference>
<evidence type="ECO:0000313" key="3">
    <source>
        <dbReference type="EMBL" id="ACR82787.1"/>
    </source>
</evidence>
<dbReference type="PANTHER" id="PTHR43775">
    <property type="entry name" value="FATTY ACID SYNTHASE"/>
    <property type="match status" value="1"/>
</dbReference>
<dbReference type="InterPro" id="IPR032821">
    <property type="entry name" value="PKS_assoc"/>
</dbReference>
<dbReference type="Pfam" id="PF16197">
    <property type="entry name" value="KAsynt_C_assoc"/>
    <property type="match status" value="1"/>
</dbReference>
<sequence>EAHGTGTQVGDPIETTAIGKVFGAVRSPKNPLYVGSIKANVGHLEAASGLAALVKCVLVLERGTIPPVALFKSLNPNIDAALYNLAIPTQCVTWPSSDDNDDDICLRRISVQSFGFGGTNAHAIVDDAASYLRSQGLTGHHQVLEDPRKQHGNKRQEYEENEHQQGSQLRLLVWSAADAGALDRVSQVYLEYYEQNVAGRLDMISRLSYTLASRRSLMSWRRFAVVDHDDGSALSLSTMSKPVQVSKGKVPAIAYAFTGQGAQW</sequence>
<dbReference type="AlphaFoldDB" id="C5IKY2"/>
<dbReference type="SMART" id="SM00825">
    <property type="entry name" value="PKS_KS"/>
    <property type="match status" value="1"/>
</dbReference>
<dbReference type="InterPro" id="IPR050091">
    <property type="entry name" value="PKS_NRPS_Biosynth_Enz"/>
</dbReference>
<dbReference type="PROSITE" id="PS52004">
    <property type="entry name" value="KS3_2"/>
    <property type="match status" value="1"/>
</dbReference>
<dbReference type="PANTHER" id="PTHR43775:SF29">
    <property type="entry name" value="ASPERFURANONE POLYKETIDE SYNTHASE AFOG-RELATED"/>
    <property type="match status" value="1"/>
</dbReference>
<evidence type="ECO:0000256" key="1">
    <source>
        <dbReference type="SAM" id="MobiDB-lite"/>
    </source>
</evidence>
<dbReference type="InterPro" id="IPR020841">
    <property type="entry name" value="PKS_Beta-ketoAc_synthase_dom"/>
</dbReference>
<dbReference type="GO" id="GO:0044550">
    <property type="term" value="P:secondary metabolite biosynthetic process"/>
    <property type="evidence" value="ECO:0007669"/>
    <property type="project" value="TreeGrafter"/>
</dbReference>
<protein>
    <submittedName>
        <fullName evidence="3">Polyketide synthase</fullName>
    </submittedName>
</protein>
<dbReference type="Gene3D" id="3.40.366.10">
    <property type="entry name" value="Malonyl-Coenzyme A Acyl Carrier Protein, domain 2"/>
    <property type="match status" value="1"/>
</dbReference>